<name>A0AAN7KP32_9MYRT</name>
<keyword evidence="1" id="KW-0732">Signal</keyword>
<feature type="signal peptide" evidence="1">
    <location>
        <begin position="1"/>
        <end position="27"/>
    </location>
</feature>
<evidence type="ECO:0000313" key="3">
    <source>
        <dbReference type="Proteomes" id="UP001345219"/>
    </source>
</evidence>
<evidence type="ECO:0000256" key="1">
    <source>
        <dbReference type="SAM" id="SignalP"/>
    </source>
</evidence>
<gene>
    <name evidence="2" type="ORF">SAY87_003590</name>
</gene>
<proteinExistence type="predicted"/>
<dbReference type="EMBL" id="JAXIOK010000006">
    <property type="protein sequence ID" value="KAK4768449.1"/>
    <property type="molecule type" value="Genomic_DNA"/>
</dbReference>
<reference evidence="2 3" key="1">
    <citation type="journal article" date="2023" name="Hortic Res">
        <title>Pangenome of water caltrop reveals structural variations and asymmetric subgenome divergence after allopolyploidization.</title>
        <authorList>
            <person name="Zhang X."/>
            <person name="Chen Y."/>
            <person name="Wang L."/>
            <person name="Yuan Y."/>
            <person name="Fang M."/>
            <person name="Shi L."/>
            <person name="Lu R."/>
            <person name="Comes H.P."/>
            <person name="Ma Y."/>
            <person name="Chen Y."/>
            <person name="Huang G."/>
            <person name="Zhou Y."/>
            <person name="Zheng Z."/>
            <person name="Qiu Y."/>
        </authorList>
    </citation>
    <scope>NUCLEOTIDE SEQUENCE [LARGE SCALE GENOMIC DNA]</scope>
    <source>
        <tissue evidence="2">Roots</tissue>
    </source>
</reference>
<accession>A0AAN7KP32</accession>
<comment type="caution">
    <text evidence="2">The sequence shown here is derived from an EMBL/GenBank/DDBJ whole genome shotgun (WGS) entry which is preliminary data.</text>
</comment>
<feature type="chain" id="PRO_5043029511" evidence="1">
    <location>
        <begin position="28"/>
        <end position="89"/>
    </location>
</feature>
<dbReference type="AlphaFoldDB" id="A0AAN7KP32"/>
<keyword evidence="3" id="KW-1185">Reference proteome</keyword>
<dbReference type="Proteomes" id="UP001345219">
    <property type="component" value="Chromosome 3"/>
</dbReference>
<evidence type="ECO:0000313" key="2">
    <source>
        <dbReference type="EMBL" id="KAK4768449.1"/>
    </source>
</evidence>
<organism evidence="2 3">
    <name type="scientific">Trapa incisa</name>
    <dbReference type="NCBI Taxonomy" id="236973"/>
    <lineage>
        <taxon>Eukaryota</taxon>
        <taxon>Viridiplantae</taxon>
        <taxon>Streptophyta</taxon>
        <taxon>Embryophyta</taxon>
        <taxon>Tracheophyta</taxon>
        <taxon>Spermatophyta</taxon>
        <taxon>Magnoliopsida</taxon>
        <taxon>eudicotyledons</taxon>
        <taxon>Gunneridae</taxon>
        <taxon>Pentapetalae</taxon>
        <taxon>rosids</taxon>
        <taxon>malvids</taxon>
        <taxon>Myrtales</taxon>
        <taxon>Lythraceae</taxon>
        <taxon>Trapa</taxon>
    </lineage>
</organism>
<protein>
    <submittedName>
        <fullName evidence="2">Uncharacterized protein</fullName>
    </submittedName>
</protein>
<sequence length="89" mass="10092">MDNNLSIRLFLIVLEVIGTTALKRVEARPMAVTIYMCKSDFYCLNIINRPPGTYCGCRAGLCKCWKLHQAAQDVSTEYPNLNNSVHLRN</sequence>